<dbReference type="InParanoid" id="A0A6I9UZ73"/>
<keyword evidence="3" id="KW-0187">Copper transport</keyword>
<keyword evidence="4" id="KW-0186">Copper</keyword>
<dbReference type="GeneID" id="105224734"/>
<comment type="function">
    <text evidence="7">Binds and deliver cytosolic copper to the copper ATPase proteins. May be important in cellular antioxidant defense.</text>
</comment>
<dbReference type="Pfam" id="PF00403">
    <property type="entry name" value="HMA"/>
    <property type="match status" value="1"/>
</dbReference>
<dbReference type="PROSITE" id="PS50846">
    <property type="entry name" value="HMA_2"/>
    <property type="match status" value="1"/>
</dbReference>
<dbReference type="InterPro" id="IPR051881">
    <property type="entry name" value="Copper_transport_ATOX1-like"/>
</dbReference>
<dbReference type="Gene3D" id="3.30.70.100">
    <property type="match status" value="1"/>
</dbReference>
<keyword evidence="13" id="KW-1185">Reference proteome</keyword>
<dbReference type="GO" id="GO:0016531">
    <property type="term" value="F:copper chaperone activity"/>
    <property type="evidence" value="ECO:0007669"/>
    <property type="project" value="TreeGrafter"/>
</dbReference>
<proteinExistence type="inferred from homology"/>
<dbReference type="GO" id="GO:0005829">
    <property type="term" value="C:cytosol"/>
    <property type="evidence" value="ECO:0007669"/>
    <property type="project" value="TreeGrafter"/>
</dbReference>
<organism evidence="13 14">
    <name type="scientific">Bactrocera dorsalis</name>
    <name type="common">Oriental fruit fly</name>
    <name type="synonym">Dacus dorsalis</name>
    <dbReference type="NCBI Taxonomy" id="27457"/>
    <lineage>
        <taxon>Eukaryota</taxon>
        <taxon>Metazoa</taxon>
        <taxon>Ecdysozoa</taxon>
        <taxon>Arthropoda</taxon>
        <taxon>Hexapoda</taxon>
        <taxon>Insecta</taxon>
        <taxon>Pterygota</taxon>
        <taxon>Neoptera</taxon>
        <taxon>Endopterygota</taxon>
        <taxon>Diptera</taxon>
        <taxon>Brachycera</taxon>
        <taxon>Muscomorpha</taxon>
        <taxon>Tephritoidea</taxon>
        <taxon>Tephritidae</taxon>
        <taxon>Bactrocera</taxon>
        <taxon>Bactrocera</taxon>
    </lineage>
</organism>
<dbReference type="PANTHER" id="PTHR46365">
    <property type="entry name" value="COPPER TRANSPORT PROTEIN ATOX1"/>
    <property type="match status" value="1"/>
</dbReference>
<keyword evidence="5" id="KW-0406">Ion transport</keyword>
<dbReference type="RefSeq" id="XP_011201205.1">
    <property type="nucleotide sequence ID" value="XM_011202903.4"/>
</dbReference>
<comment type="subunit">
    <text evidence="11">Homodimer. Interacts with ATP7B. Interacts with ATP7A. Interacts (via dimer form) with SLC31A1 (via C-terminal domain); this interaction improves ATOX1 stability and controls intracellular Cu(I) levels.</text>
</comment>
<keyword evidence="1" id="KW-0813">Transport</keyword>
<dbReference type="FunCoup" id="A0A6I9UZ73">
    <property type="interactions" value="1133"/>
</dbReference>
<evidence type="ECO:0000256" key="3">
    <source>
        <dbReference type="ARBA" id="ARBA00022796"/>
    </source>
</evidence>
<evidence type="ECO:0000256" key="11">
    <source>
        <dbReference type="ARBA" id="ARBA00046351"/>
    </source>
</evidence>
<feature type="domain" description="HMA" evidence="12">
    <location>
        <begin position="1"/>
        <end position="66"/>
    </location>
</feature>
<dbReference type="OrthoDB" id="689350at2759"/>
<evidence type="ECO:0000256" key="1">
    <source>
        <dbReference type="ARBA" id="ARBA00022448"/>
    </source>
</evidence>
<dbReference type="Proteomes" id="UP001652620">
    <property type="component" value="Chromosome 5"/>
</dbReference>
<reference evidence="14" key="1">
    <citation type="submission" date="2025-08" db="UniProtKB">
        <authorList>
            <consortium name="RefSeq"/>
        </authorList>
    </citation>
    <scope>IDENTIFICATION</scope>
    <source>
        <tissue evidence="14">Adult</tissue>
    </source>
</reference>
<keyword evidence="6" id="KW-0143">Chaperone</keyword>
<dbReference type="CTD" id="475"/>
<evidence type="ECO:0000256" key="10">
    <source>
        <dbReference type="ARBA" id="ARBA00043201"/>
    </source>
</evidence>
<accession>A0A6I9UZ73</accession>
<evidence type="ECO:0000259" key="12">
    <source>
        <dbReference type="PROSITE" id="PS50846"/>
    </source>
</evidence>
<evidence type="ECO:0000313" key="14">
    <source>
        <dbReference type="RefSeq" id="XP_011201205.1"/>
    </source>
</evidence>
<evidence type="ECO:0000256" key="6">
    <source>
        <dbReference type="ARBA" id="ARBA00023186"/>
    </source>
</evidence>
<dbReference type="InterPro" id="IPR036163">
    <property type="entry name" value="HMA_dom_sf"/>
</dbReference>
<evidence type="ECO:0000256" key="2">
    <source>
        <dbReference type="ARBA" id="ARBA00022723"/>
    </source>
</evidence>
<dbReference type="PANTHER" id="PTHR46365:SF1">
    <property type="entry name" value="COPPER TRANSPORT PROTEIN ATOX1"/>
    <property type="match status" value="1"/>
</dbReference>
<comment type="similarity">
    <text evidence="8">Belongs to the ATX1 family.</text>
</comment>
<dbReference type="OMA" id="MTHTYKF"/>
<protein>
    <recommendedName>
        <fullName evidence="9">Copper transport protein ATOX1</fullName>
    </recommendedName>
    <alternativeName>
        <fullName evidence="10">Metal transport protein ATX1</fullName>
    </alternativeName>
</protein>
<dbReference type="FunFam" id="3.30.70.100:FF:000008">
    <property type="entry name" value="Copper transport protein ATOX1"/>
    <property type="match status" value="1"/>
</dbReference>
<dbReference type="GO" id="GO:0046872">
    <property type="term" value="F:metal ion binding"/>
    <property type="evidence" value="ECO:0007669"/>
    <property type="project" value="UniProtKB-KW"/>
</dbReference>
<evidence type="ECO:0000256" key="5">
    <source>
        <dbReference type="ARBA" id="ARBA00023065"/>
    </source>
</evidence>
<dbReference type="GO" id="GO:0006825">
    <property type="term" value="P:copper ion transport"/>
    <property type="evidence" value="ECO:0007669"/>
    <property type="project" value="UniProtKB-KW"/>
</dbReference>
<evidence type="ECO:0000256" key="4">
    <source>
        <dbReference type="ARBA" id="ARBA00023008"/>
    </source>
</evidence>
<evidence type="ECO:0000313" key="13">
    <source>
        <dbReference type="Proteomes" id="UP001652620"/>
    </source>
</evidence>
<evidence type="ECO:0000256" key="9">
    <source>
        <dbReference type="ARBA" id="ARBA00040962"/>
    </source>
</evidence>
<dbReference type="KEGG" id="bdr:105224734"/>
<dbReference type="SUPFAM" id="SSF55008">
    <property type="entry name" value="HMA, heavy metal-associated domain"/>
    <property type="match status" value="1"/>
</dbReference>
<gene>
    <name evidence="14" type="primary">LOC105224734</name>
</gene>
<dbReference type="InterPro" id="IPR006121">
    <property type="entry name" value="HMA_dom"/>
</dbReference>
<dbReference type="AlphaFoldDB" id="A0A6I9UZ73"/>
<evidence type="ECO:0000256" key="7">
    <source>
        <dbReference type="ARBA" id="ARBA00037651"/>
    </source>
</evidence>
<sequence length="72" mass="7853">MPVHEFKVEMTCSGCANSVERVLNKLGAEKVEKIAIDLDSKTVLVTSNLTADELLETIKKTGKATQYVGVKE</sequence>
<name>A0A6I9UZ73_BACDO</name>
<dbReference type="CDD" id="cd00371">
    <property type="entry name" value="HMA"/>
    <property type="match status" value="1"/>
</dbReference>
<keyword evidence="2" id="KW-0479">Metal-binding</keyword>
<evidence type="ECO:0000256" key="8">
    <source>
        <dbReference type="ARBA" id="ARBA00038171"/>
    </source>
</evidence>